<organism evidence="4 5">
    <name type="scientific">Candidatus Mcinerneyibacterium aminivorans</name>
    <dbReference type="NCBI Taxonomy" id="2703815"/>
    <lineage>
        <taxon>Bacteria</taxon>
        <taxon>Candidatus Macinerneyibacteriota</taxon>
        <taxon>Candidatus Mcinerneyibacteria</taxon>
        <taxon>Candidatus Mcinerneyibacteriales</taxon>
        <taxon>Candidatus Mcinerneyibacteriaceae</taxon>
        <taxon>Candidatus Mcinerneyibacterium</taxon>
    </lineage>
</organism>
<protein>
    <submittedName>
        <fullName evidence="4">Tetratricopeptide repeat protein</fullName>
    </submittedName>
</protein>
<dbReference type="SMART" id="SM00028">
    <property type="entry name" value="TPR"/>
    <property type="match status" value="4"/>
</dbReference>
<dbReference type="AlphaFoldDB" id="A0A5D0MFL3"/>
<reference evidence="4" key="1">
    <citation type="submission" date="2019-08" db="EMBL/GenBank/DDBJ databases">
        <title>Genomic characterization of a novel candidate phylum (ARYD3) from a high temperature, high salinity tertiary oil reservoir in north central Oklahoma, USA.</title>
        <authorList>
            <person name="Youssef N.H."/>
            <person name="Yadav A."/>
            <person name="Elshahed M.S."/>
        </authorList>
    </citation>
    <scope>NUCLEOTIDE SEQUENCE [LARGE SCALE GENOMIC DNA]</scope>
    <source>
        <strain evidence="4">ARYD3</strain>
    </source>
</reference>
<evidence type="ECO:0000256" key="2">
    <source>
        <dbReference type="ARBA" id="ARBA00022803"/>
    </source>
</evidence>
<dbReference type="InterPro" id="IPR011990">
    <property type="entry name" value="TPR-like_helical_dom_sf"/>
</dbReference>
<evidence type="ECO:0000313" key="4">
    <source>
        <dbReference type="EMBL" id="TYB30240.1"/>
    </source>
</evidence>
<gene>
    <name evidence="4" type="ORF">FXF47_10230</name>
</gene>
<dbReference type="PANTHER" id="PTHR45586">
    <property type="entry name" value="TPR REPEAT-CONTAINING PROTEIN PA4667"/>
    <property type="match status" value="1"/>
</dbReference>
<dbReference type="EMBL" id="VSIX01000169">
    <property type="protein sequence ID" value="TYB30240.1"/>
    <property type="molecule type" value="Genomic_DNA"/>
</dbReference>
<evidence type="ECO:0000313" key="5">
    <source>
        <dbReference type="Proteomes" id="UP000324143"/>
    </source>
</evidence>
<keyword evidence="1" id="KW-0677">Repeat</keyword>
<keyword evidence="5" id="KW-1185">Reference proteome</keyword>
<evidence type="ECO:0000256" key="1">
    <source>
        <dbReference type="ARBA" id="ARBA00022737"/>
    </source>
</evidence>
<dbReference type="Gene3D" id="1.25.40.10">
    <property type="entry name" value="Tetratricopeptide repeat domain"/>
    <property type="match status" value="2"/>
</dbReference>
<dbReference type="PROSITE" id="PS50005">
    <property type="entry name" value="TPR"/>
    <property type="match status" value="1"/>
</dbReference>
<name>A0A5D0MFL3_9BACT</name>
<dbReference type="SUPFAM" id="SSF48452">
    <property type="entry name" value="TPR-like"/>
    <property type="match status" value="1"/>
</dbReference>
<dbReference type="Pfam" id="PF14559">
    <property type="entry name" value="TPR_19"/>
    <property type="match status" value="1"/>
</dbReference>
<dbReference type="Pfam" id="PF13181">
    <property type="entry name" value="TPR_8"/>
    <property type="match status" value="1"/>
</dbReference>
<dbReference type="Proteomes" id="UP000324143">
    <property type="component" value="Unassembled WGS sequence"/>
</dbReference>
<evidence type="ECO:0000256" key="3">
    <source>
        <dbReference type="PROSITE-ProRule" id="PRU00339"/>
    </source>
</evidence>
<dbReference type="PANTHER" id="PTHR45586:SF1">
    <property type="entry name" value="LIPOPOLYSACCHARIDE ASSEMBLY PROTEIN B"/>
    <property type="match status" value="1"/>
</dbReference>
<dbReference type="Pfam" id="PF13414">
    <property type="entry name" value="TPR_11"/>
    <property type="match status" value="1"/>
</dbReference>
<sequence>MSIFTKIFLFFWRRKAFNGFVQGNYEKALKYFKKIYQKKSNEKGIRYNLGLTYIALGRYQKAEKYLKEQYERDQHYINAKALGDLYYLWGNAEKASEFYSKALLGADNKKDKNFLNRRIEICEDKEKFEQAQKAKEILEEANELMNKDSYEQAIEKFKQSIDYDHTNFIAFNNLATIYMNQFQEYEKALKYFEKANDLTENPVIKKNISNLKKAINDK</sequence>
<feature type="repeat" description="TPR" evidence="3">
    <location>
        <begin position="43"/>
        <end position="76"/>
    </location>
</feature>
<comment type="caution">
    <text evidence="4">The sequence shown here is derived from an EMBL/GenBank/DDBJ whole genome shotgun (WGS) entry which is preliminary data.</text>
</comment>
<accession>A0A5D0MFL3</accession>
<proteinExistence type="predicted"/>
<dbReference type="InterPro" id="IPR051012">
    <property type="entry name" value="CellSynth/LPSAsmb/PSIAsmb"/>
</dbReference>
<dbReference type="InterPro" id="IPR019734">
    <property type="entry name" value="TPR_rpt"/>
</dbReference>
<keyword evidence="2 3" id="KW-0802">TPR repeat</keyword>